<keyword evidence="1" id="KW-0812">Transmembrane</keyword>
<dbReference type="PANTHER" id="PTHR36434:SF1">
    <property type="entry name" value="MEMBRANE PROTEASE YUGP-RELATED"/>
    <property type="match status" value="1"/>
</dbReference>
<dbReference type="RefSeq" id="WP_087017319.1">
    <property type="nucleotide sequence ID" value="NZ_NHOC01000002.1"/>
</dbReference>
<feature type="transmembrane region" description="Helical" evidence="1">
    <location>
        <begin position="145"/>
        <end position="167"/>
    </location>
</feature>
<reference evidence="2 3" key="1">
    <citation type="submission" date="2017-05" db="EMBL/GenBank/DDBJ databases">
        <title>Butyricicoccus porcorum sp. nov. a butyrate-producing bacterium from the swine intestinal tract.</title>
        <authorList>
            <person name="Trachsel J."/>
            <person name="Humphrey S."/>
            <person name="Allen H.K."/>
        </authorList>
    </citation>
    <scope>NUCLEOTIDE SEQUENCE [LARGE SCALE GENOMIC DNA]</scope>
    <source>
        <strain evidence="2">BB10</strain>
    </source>
</reference>
<organism evidence="2 3">
    <name type="scientific">Butyricicoccus porcorum</name>
    <dbReference type="NCBI Taxonomy" id="1945634"/>
    <lineage>
        <taxon>Bacteria</taxon>
        <taxon>Bacillati</taxon>
        <taxon>Bacillota</taxon>
        <taxon>Clostridia</taxon>
        <taxon>Eubacteriales</taxon>
        <taxon>Butyricicoccaceae</taxon>
        <taxon>Butyricicoccus</taxon>
    </lineage>
</organism>
<name>A0A252F6K9_9FIRM</name>
<dbReference type="Pfam" id="PF04298">
    <property type="entry name" value="Zn_peptidase_2"/>
    <property type="match status" value="1"/>
</dbReference>
<keyword evidence="1" id="KW-0472">Membrane</keyword>
<dbReference type="InterPro" id="IPR007395">
    <property type="entry name" value="Zn_peptidase_2"/>
</dbReference>
<keyword evidence="3" id="KW-1185">Reference proteome</keyword>
<feature type="transmembrane region" description="Helical" evidence="1">
    <location>
        <begin position="207"/>
        <end position="233"/>
    </location>
</feature>
<protein>
    <submittedName>
        <fullName evidence="2">Peptidase</fullName>
    </submittedName>
</protein>
<proteinExistence type="predicted"/>
<comment type="caution">
    <text evidence="2">The sequence shown here is derived from an EMBL/GenBank/DDBJ whole genome shotgun (WGS) entry which is preliminary data.</text>
</comment>
<evidence type="ECO:0000256" key="1">
    <source>
        <dbReference type="SAM" id="Phobius"/>
    </source>
</evidence>
<dbReference type="Proteomes" id="UP000194903">
    <property type="component" value="Unassembled WGS sequence"/>
</dbReference>
<evidence type="ECO:0000313" key="3">
    <source>
        <dbReference type="Proteomes" id="UP000194903"/>
    </source>
</evidence>
<dbReference type="PANTHER" id="PTHR36434">
    <property type="entry name" value="MEMBRANE PROTEASE YUGP-RELATED"/>
    <property type="match status" value="1"/>
</dbReference>
<evidence type="ECO:0000313" key="2">
    <source>
        <dbReference type="EMBL" id="OUM21409.1"/>
    </source>
</evidence>
<feature type="transmembrane region" description="Helical" evidence="1">
    <location>
        <begin position="12"/>
        <end position="31"/>
    </location>
</feature>
<keyword evidence="1" id="KW-1133">Transmembrane helix</keyword>
<dbReference type="OrthoDB" id="9784298at2"/>
<accession>A0A252F6K9</accession>
<sequence>MYYNYGYGGGGGWYTLWIILMVACFAFASWAQVSVSSNFKKYSRVMTRRGLTGAQAAQAVLRANGVTGVQFARISGNLTDNFNPRTNVISLSGSVCDVSSVAAVGVAAHEAGHAVQYAKGYAPIRLRNAIIPLCNFGSSLSWPMLLIGLVLGATSVMGLGVALYALATLFQVVTLPVEINASRRALQALEQEGLLTADELPMARKTLFAAAMTYVAALATSLVQLLRLVLIYLSNGGGHRRD</sequence>
<dbReference type="AlphaFoldDB" id="A0A252F6K9"/>
<dbReference type="EMBL" id="NHOC01000002">
    <property type="protein sequence ID" value="OUM21409.1"/>
    <property type="molecule type" value="Genomic_DNA"/>
</dbReference>
<gene>
    <name evidence="2" type="ORF">CBW42_02215</name>
</gene>